<name>A0A9P4M931_9PEZI</name>
<dbReference type="EMBL" id="ML978126">
    <property type="protein sequence ID" value="KAF2098952.1"/>
    <property type="molecule type" value="Genomic_DNA"/>
</dbReference>
<feature type="region of interest" description="Disordered" evidence="1">
    <location>
        <begin position="1"/>
        <end position="30"/>
    </location>
</feature>
<reference evidence="2" key="1">
    <citation type="journal article" date="2020" name="Stud. Mycol.">
        <title>101 Dothideomycetes genomes: a test case for predicting lifestyles and emergence of pathogens.</title>
        <authorList>
            <person name="Haridas S."/>
            <person name="Albert R."/>
            <person name="Binder M."/>
            <person name="Bloem J."/>
            <person name="Labutti K."/>
            <person name="Salamov A."/>
            <person name="Andreopoulos B."/>
            <person name="Baker S."/>
            <person name="Barry K."/>
            <person name="Bills G."/>
            <person name="Bluhm B."/>
            <person name="Cannon C."/>
            <person name="Castanera R."/>
            <person name="Culley D."/>
            <person name="Daum C."/>
            <person name="Ezra D."/>
            <person name="Gonzalez J."/>
            <person name="Henrissat B."/>
            <person name="Kuo A."/>
            <person name="Liang C."/>
            <person name="Lipzen A."/>
            <person name="Lutzoni F."/>
            <person name="Magnuson J."/>
            <person name="Mondo S."/>
            <person name="Nolan M."/>
            <person name="Ohm R."/>
            <person name="Pangilinan J."/>
            <person name="Park H.-J."/>
            <person name="Ramirez L."/>
            <person name="Alfaro M."/>
            <person name="Sun H."/>
            <person name="Tritt A."/>
            <person name="Yoshinaga Y."/>
            <person name="Zwiers L.-H."/>
            <person name="Turgeon B."/>
            <person name="Goodwin S."/>
            <person name="Spatafora J."/>
            <person name="Crous P."/>
            <person name="Grigoriev I."/>
        </authorList>
    </citation>
    <scope>NUCLEOTIDE SEQUENCE</scope>
    <source>
        <strain evidence="2">CBS 133067</strain>
    </source>
</reference>
<accession>A0A9P4M931</accession>
<dbReference type="AlphaFoldDB" id="A0A9P4M931"/>
<organism evidence="2 3">
    <name type="scientific">Rhizodiscina lignyota</name>
    <dbReference type="NCBI Taxonomy" id="1504668"/>
    <lineage>
        <taxon>Eukaryota</taxon>
        <taxon>Fungi</taxon>
        <taxon>Dikarya</taxon>
        <taxon>Ascomycota</taxon>
        <taxon>Pezizomycotina</taxon>
        <taxon>Dothideomycetes</taxon>
        <taxon>Pleosporomycetidae</taxon>
        <taxon>Aulographales</taxon>
        <taxon>Rhizodiscinaceae</taxon>
        <taxon>Rhizodiscina</taxon>
    </lineage>
</organism>
<dbReference type="Gene3D" id="3.40.50.150">
    <property type="entry name" value="Vaccinia Virus protein VP39"/>
    <property type="match status" value="1"/>
</dbReference>
<sequence>MKSKHTLPNVVTEPWKQDAASDPSTRRTTGNLDSWSVNATFWDKVVGEGNDMYQELVLPVVEELAEITPGSGECMIDLATGNGIVARKMRACMGDAGGGRVFSSDGCKELLDLARERERMALTLEGQEVGKLQPPGIEYIELDLMDEGKMDEFAEEYAGAFDVITLIMAILELPSLEPLARLLPRILKPGTGRFIAVNLHPAFSKPAAHRVIEVLENPNTGQQETRHWIKSSAYLSIPPCSSQGIRDQPAAQTLFHRPLQDVFMPFFATGKLTLDGFKELAFQHEPDRAQIQSYHNFPQFPMLIAFRLRVINT</sequence>
<dbReference type="Proteomes" id="UP000799772">
    <property type="component" value="Unassembled WGS sequence"/>
</dbReference>
<comment type="caution">
    <text evidence="2">The sequence shown here is derived from an EMBL/GenBank/DDBJ whole genome shotgun (WGS) entry which is preliminary data.</text>
</comment>
<gene>
    <name evidence="2" type="ORF">NA57DRAFT_56585</name>
</gene>
<dbReference type="InterPro" id="IPR029063">
    <property type="entry name" value="SAM-dependent_MTases_sf"/>
</dbReference>
<proteinExistence type="predicted"/>
<dbReference type="OrthoDB" id="6329284at2759"/>
<evidence type="ECO:0000313" key="2">
    <source>
        <dbReference type="EMBL" id="KAF2098952.1"/>
    </source>
</evidence>
<dbReference type="SUPFAM" id="SSF53335">
    <property type="entry name" value="S-adenosyl-L-methionine-dependent methyltransferases"/>
    <property type="match status" value="1"/>
</dbReference>
<keyword evidence="3" id="KW-1185">Reference proteome</keyword>
<evidence type="ECO:0000256" key="1">
    <source>
        <dbReference type="SAM" id="MobiDB-lite"/>
    </source>
</evidence>
<evidence type="ECO:0000313" key="3">
    <source>
        <dbReference type="Proteomes" id="UP000799772"/>
    </source>
</evidence>
<protein>
    <recommendedName>
        <fullName evidence="4">Methyltransferase domain-containing protein</fullName>
    </recommendedName>
</protein>
<evidence type="ECO:0008006" key="4">
    <source>
        <dbReference type="Google" id="ProtNLM"/>
    </source>
</evidence>